<evidence type="ECO:0000256" key="3">
    <source>
        <dbReference type="ARBA" id="ARBA00023157"/>
    </source>
</evidence>
<dbReference type="Gene3D" id="3.90.1280.10">
    <property type="entry name" value="HSP33 redox switch-like"/>
    <property type="match status" value="1"/>
</dbReference>
<evidence type="ECO:0000256" key="1">
    <source>
        <dbReference type="ARBA" id="ARBA00022490"/>
    </source>
</evidence>
<dbReference type="AlphaFoldDB" id="A0A9W6FU76"/>
<dbReference type="GO" id="GO:0005737">
    <property type="term" value="C:cytoplasm"/>
    <property type="evidence" value="ECO:0007669"/>
    <property type="project" value="UniProtKB-SubCell"/>
</dbReference>
<dbReference type="InterPro" id="IPR000397">
    <property type="entry name" value="Heat_shock_Hsp33"/>
</dbReference>
<sequence>MDYLVRVISEEANVRALACVTTNLVNEVCLRHDTYPLATVALGRALGGGALMGALLKTGQTVALKFEGNGPLKKIIVEAESNGVVRGYVGEPKADLPLKDGKLDVANGLGRSGFLTVTKDLRMKEPYKGTVQLYTSEIAEDLAFYFIESEQIPSAVGLGVYLEPDGRVSAAGGFLIQSLPPSNEEIVDKLIKQIGKLPSITELLRSGKTPEDLLALLFEGIPYHTLEKRAIAFRCSCSRERVERALFSLGKKGVESLLADRQKIEVTCEFCREHYVFDPEDLTWIRGEMQ</sequence>
<evidence type="ECO:0000256" key="6">
    <source>
        <dbReference type="HAMAP-Rule" id="MF_00117"/>
    </source>
</evidence>
<dbReference type="HAMAP" id="MF_00117">
    <property type="entry name" value="HslO"/>
    <property type="match status" value="1"/>
</dbReference>
<dbReference type="GO" id="GO:0051082">
    <property type="term" value="F:unfolded protein binding"/>
    <property type="evidence" value="ECO:0007669"/>
    <property type="project" value="UniProtKB-UniRule"/>
</dbReference>
<comment type="subcellular location">
    <subcellularLocation>
        <location evidence="6">Cytoplasm</location>
    </subcellularLocation>
</comment>
<dbReference type="Proteomes" id="UP001144372">
    <property type="component" value="Unassembled WGS sequence"/>
</dbReference>
<keyword evidence="4 6" id="KW-0143">Chaperone</keyword>
<comment type="caution">
    <text evidence="7">The sequence shown here is derived from an EMBL/GenBank/DDBJ whole genome shotgun (WGS) entry which is preliminary data.</text>
</comment>
<gene>
    <name evidence="6 7" type="primary">hslO</name>
    <name evidence="7" type="ORF">DAMNIGENAA_23850</name>
</gene>
<evidence type="ECO:0000256" key="4">
    <source>
        <dbReference type="ARBA" id="ARBA00023186"/>
    </source>
</evidence>
<dbReference type="InterPro" id="IPR016153">
    <property type="entry name" value="Heat_shock_Hsp33_N"/>
</dbReference>
<protein>
    <recommendedName>
        <fullName evidence="6">33 kDa chaperonin</fullName>
    </recommendedName>
    <alternativeName>
        <fullName evidence="6">Heat shock protein 33 homolog</fullName>
        <shortName evidence="6">HSP33</shortName>
    </alternativeName>
</protein>
<reference evidence="7" key="1">
    <citation type="submission" date="2022-12" db="EMBL/GenBank/DDBJ databases">
        <title>Reference genome sequencing for broad-spectrum identification of bacterial and archaeal isolates by mass spectrometry.</title>
        <authorList>
            <person name="Sekiguchi Y."/>
            <person name="Tourlousse D.M."/>
        </authorList>
    </citation>
    <scope>NUCLEOTIDE SEQUENCE</scope>
    <source>
        <strain evidence="7">ASRB1</strain>
    </source>
</reference>
<evidence type="ECO:0000256" key="5">
    <source>
        <dbReference type="ARBA" id="ARBA00023284"/>
    </source>
</evidence>
<evidence type="ECO:0000313" key="8">
    <source>
        <dbReference type="Proteomes" id="UP001144372"/>
    </source>
</evidence>
<dbReference type="PANTHER" id="PTHR30111:SF1">
    <property type="entry name" value="33 KDA CHAPERONIN"/>
    <property type="match status" value="1"/>
</dbReference>
<dbReference type="GO" id="GO:0044183">
    <property type="term" value="F:protein folding chaperone"/>
    <property type="evidence" value="ECO:0007669"/>
    <property type="project" value="TreeGrafter"/>
</dbReference>
<comment type="similarity">
    <text evidence="6">Belongs to the HSP33 family.</text>
</comment>
<keyword evidence="3 6" id="KW-1015">Disulfide bond</keyword>
<accession>A0A9W6FU76</accession>
<organism evidence="7 8">
    <name type="scientific">Desulforhabdus amnigena</name>
    <dbReference type="NCBI Taxonomy" id="40218"/>
    <lineage>
        <taxon>Bacteria</taxon>
        <taxon>Pseudomonadati</taxon>
        <taxon>Thermodesulfobacteriota</taxon>
        <taxon>Syntrophobacteria</taxon>
        <taxon>Syntrophobacterales</taxon>
        <taxon>Syntrophobacteraceae</taxon>
        <taxon>Desulforhabdus</taxon>
    </lineage>
</organism>
<keyword evidence="1 6" id="KW-0963">Cytoplasm</keyword>
<dbReference type="PIRSF" id="PIRSF005261">
    <property type="entry name" value="Heat_shock_Hsp33"/>
    <property type="match status" value="1"/>
</dbReference>
<keyword evidence="8" id="KW-1185">Reference proteome</keyword>
<dbReference type="SUPFAM" id="SSF64397">
    <property type="entry name" value="Hsp33 domain"/>
    <property type="match status" value="1"/>
</dbReference>
<dbReference type="PANTHER" id="PTHR30111">
    <property type="entry name" value="33 KDA CHAPERONIN"/>
    <property type="match status" value="1"/>
</dbReference>
<comment type="function">
    <text evidence="6">Redox regulated molecular chaperone. Protects both thermally unfolding and oxidatively damaged proteins from irreversible aggregation. Plays an important role in the bacterial defense system toward oxidative stress.</text>
</comment>
<dbReference type="Gene3D" id="3.55.30.10">
    <property type="entry name" value="Hsp33 domain"/>
    <property type="match status" value="1"/>
</dbReference>
<dbReference type="Pfam" id="PF01430">
    <property type="entry name" value="HSP33"/>
    <property type="match status" value="1"/>
</dbReference>
<proteinExistence type="inferred from homology"/>
<dbReference type="GO" id="GO:0042026">
    <property type="term" value="P:protein refolding"/>
    <property type="evidence" value="ECO:0007669"/>
    <property type="project" value="TreeGrafter"/>
</dbReference>
<name>A0A9W6FU76_9BACT</name>
<evidence type="ECO:0000256" key="2">
    <source>
        <dbReference type="ARBA" id="ARBA00022833"/>
    </source>
</evidence>
<keyword evidence="5 6" id="KW-0676">Redox-active center</keyword>
<comment type="PTM">
    <text evidence="6">Under oxidizing conditions two disulfide bonds are formed involving the reactive cysteines. Under reducing conditions zinc is bound to the reactive cysteines and the protein is inactive.</text>
</comment>
<feature type="disulfide bond" description="Redox-active" evidence="6">
    <location>
        <begin position="268"/>
        <end position="271"/>
    </location>
</feature>
<dbReference type="NCBIfam" id="NF001033">
    <property type="entry name" value="PRK00114.1"/>
    <property type="match status" value="1"/>
</dbReference>
<dbReference type="EMBL" id="BSDR01000001">
    <property type="protein sequence ID" value="GLI34952.1"/>
    <property type="molecule type" value="Genomic_DNA"/>
</dbReference>
<dbReference type="InterPro" id="IPR016154">
    <property type="entry name" value="Heat_shock_Hsp33_C"/>
</dbReference>
<dbReference type="CDD" id="cd00498">
    <property type="entry name" value="Hsp33"/>
    <property type="match status" value="1"/>
</dbReference>
<dbReference type="SUPFAM" id="SSF118352">
    <property type="entry name" value="HSP33 redox switch-like"/>
    <property type="match status" value="1"/>
</dbReference>
<keyword evidence="2 6" id="KW-0862">Zinc</keyword>
<feature type="disulfide bond" description="Redox-active" evidence="6">
    <location>
        <begin position="235"/>
        <end position="237"/>
    </location>
</feature>
<evidence type="ECO:0000313" key="7">
    <source>
        <dbReference type="EMBL" id="GLI34952.1"/>
    </source>
</evidence>